<dbReference type="STRING" id="1316194.A0A1Q5T2X3"/>
<dbReference type="AlphaFoldDB" id="A0A1Q5T2X3"/>
<evidence type="ECO:0000256" key="2">
    <source>
        <dbReference type="SAM" id="MobiDB-lite"/>
    </source>
</evidence>
<proteinExistence type="predicted"/>
<organism evidence="3 4">
    <name type="scientific">Penicillium subrubescens</name>
    <dbReference type="NCBI Taxonomy" id="1316194"/>
    <lineage>
        <taxon>Eukaryota</taxon>
        <taxon>Fungi</taxon>
        <taxon>Dikarya</taxon>
        <taxon>Ascomycota</taxon>
        <taxon>Pezizomycotina</taxon>
        <taxon>Eurotiomycetes</taxon>
        <taxon>Eurotiomycetidae</taxon>
        <taxon>Eurotiales</taxon>
        <taxon>Aspergillaceae</taxon>
        <taxon>Penicillium</taxon>
    </lineage>
</organism>
<protein>
    <submittedName>
        <fullName evidence="3">Uncharacterized protein</fullName>
    </submittedName>
</protein>
<comment type="caution">
    <text evidence="3">The sequence shown here is derived from an EMBL/GenBank/DDBJ whole genome shotgun (WGS) entry which is preliminary data.</text>
</comment>
<accession>A0A1Q5T2X3</accession>
<feature type="compositionally biased region" description="Acidic residues" evidence="2">
    <location>
        <begin position="275"/>
        <end position="285"/>
    </location>
</feature>
<evidence type="ECO:0000313" key="3">
    <source>
        <dbReference type="EMBL" id="OKO94495.1"/>
    </source>
</evidence>
<reference evidence="3 4" key="1">
    <citation type="submission" date="2016-10" db="EMBL/GenBank/DDBJ databases">
        <title>Genome sequence of the ascomycete fungus Penicillium subrubescens.</title>
        <authorList>
            <person name="De Vries R.P."/>
            <person name="Peng M."/>
            <person name="Dilokpimol A."/>
            <person name="Hilden K."/>
            <person name="Makela M.R."/>
            <person name="Grigoriev I."/>
            <person name="Riley R."/>
            <person name="Granchi Z."/>
        </authorList>
    </citation>
    <scope>NUCLEOTIDE SEQUENCE [LARGE SCALE GENOMIC DNA]</scope>
    <source>
        <strain evidence="3 4">CBS 132785</strain>
    </source>
</reference>
<evidence type="ECO:0000256" key="1">
    <source>
        <dbReference type="SAM" id="Coils"/>
    </source>
</evidence>
<dbReference type="Proteomes" id="UP000186955">
    <property type="component" value="Unassembled WGS sequence"/>
</dbReference>
<dbReference type="OrthoDB" id="4357842at2759"/>
<sequence>MSASRESLPYKIVDKIPVPQLRSREDWPAWKDYIERTAKICGVWEFCDPANTEDEYLEQKAKLSEPTFRTVRDDAWSIADLEDADFQKLRKLVKEYKENKDGLDQKRKAIETIQQLIKSSVSGQYTKYIFGATPYYQLTALSRTFSGPSPEDINAVSSEWLALQQLAESQDIQQYVTRWKALFEKCLSLKMANGAPDQALGKSLLDSREAATMWKPLQFQFWFVNPGLSEFDQESTDSWGIAPKASTVAADKSQTEEDGKFDISWSTDAGAHSDEEGEAADDWTA</sequence>
<feature type="region of interest" description="Disordered" evidence="2">
    <location>
        <begin position="247"/>
        <end position="285"/>
    </location>
</feature>
<dbReference type="EMBL" id="MNBE01000719">
    <property type="protein sequence ID" value="OKO94495.1"/>
    <property type="molecule type" value="Genomic_DNA"/>
</dbReference>
<gene>
    <name evidence="3" type="ORF">PENSUB_11762</name>
</gene>
<keyword evidence="1" id="KW-0175">Coiled coil</keyword>
<keyword evidence="4" id="KW-1185">Reference proteome</keyword>
<feature type="coiled-coil region" evidence="1">
    <location>
        <begin position="86"/>
        <end position="113"/>
    </location>
</feature>
<evidence type="ECO:0000313" key="4">
    <source>
        <dbReference type="Proteomes" id="UP000186955"/>
    </source>
</evidence>
<name>A0A1Q5T2X3_9EURO</name>